<accession>A0A9D1WA00</accession>
<keyword evidence="1" id="KW-0175">Coiled coil</keyword>
<evidence type="ECO:0000256" key="1">
    <source>
        <dbReference type="SAM" id="Coils"/>
    </source>
</evidence>
<organism evidence="3 4">
    <name type="scientific">Candidatus Sphingobacterium stercoripullorum</name>
    <dbReference type="NCBI Taxonomy" id="2838759"/>
    <lineage>
        <taxon>Bacteria</taxon>
        <taxon>Pseudomonadati</taxon>
        <taxon>Bacteroidota</taxon>
        <taxon>Sphingobacteriia</taxon>
        <taxon>Sphingobacteriales</taxon>
        <taxon>Sphingobacteriaceae</taxon>
        <taxon>Sphingobacterium</taxon>
    </lineage>
</organism>
<evidence type="ECO:0000313" key="3">
    <source>
        <dbReference type="EMBL" id="HIX55370.1"/>
    </source>
</evidence>
<dbReference type="AlphaFoldDB" id="A0A9D1WA00"/>
<dbReference type="Proteomes" id="UP000824156">
    <property type="component" value="Unassembled WGS sequence"/>
</dbReference>
<feature type="chain" id="PRO_5038909424" evidence="2">
    <location>
        <begin position="22"/>
        <end position="140"/>
    </location>
</feature>
<evidence type="ECO:0000256" key="2">
    <source>
        <dbReference type="SAM" id="SignalP"/>
    </source>
</evidence>
<feature type="coiled-coil region" evidence="1">
    <location>
        <begin position="73"/>
        <end position="100"/>
    </location>
</feature>
<gene>
    <name evidence="3" type="ORF">H9853_10105</name>
</gene>
<protein>
    <submittedName>
        <fullName evidence="3">Transposase</fullName>
    </submittedName>
</protein>
<proteinExistence type="predicted"/>
<dbReference type="EMBL" id="DXEZ01000279">
    <property type="protein sequence ID" value="HIX55370.1"/>
    <property type="molecule type" value="Genomic_DNA"/>
</dbReference>
<sequence length="140" mass="16201">MNTTKILSLLGAFVLFSCQNADNQEQHDLSPQVIEVHDEIMPMIPGFDKAALKVDSILTNLDSIYAENQSLDTAEITKELTQLKSDLEEANDRMMVWMREYAPDSLDNDYQESEMKKISELREFFHKVSEQKDKNLHTFQ</sequence>
<keyword evidence="2" id="KW-0732">Signal</keyword>
<feature type="signal peptide" evidence="2">
    <location>
        <begin position="1"/>
        <end position="21"/>
    </location>
</feature>
<comment type="caution">
    <text evidence="3">The sequence shown here is derived from an EMBL/GenBank/DDBJ whole genome shotgun (WGS) entry which is preliminary data.</text>
</comment>
<name>A0A9D1WA00_9SPHI</name>
<reference evidence="3" key="2">
    <citation type="submission" date="2021-04" db="EMBL/GenBank/DDBJ databases">
        <authorList>
            <person name="Gilroy R."/>
        </authorList>
    </citation>
    <scope>NUCLEOTIDE SEQUENCE</scope>
    <source>
        <strain evidence="3">1719</strain>
    </source>
</reference>
<dbReference type="PROSITE" id="PS51257">
    <property type="entry name" value="PROKAR_LIPOPROTEIN"/>
    <property type="match status" value="1"/>
</dbReference>
<evidence type="ECO:0000313" key="4">
    <source>
        <dbReference type="Proteomes" id="UP000824156"/>
    </source>
</evidence>
<reference evidence="3" key="1">
    <citation type="journal article" date="2021" name="PeerJ">
        <title>Extensive microbial diversity within the chicken gut microbiome revealed by metagenomics and culture.</title>
        <authorList>
            <person name="Gilroy R."/>
            <person name="Ravi A."/>
            <person name="Getino M."/>
            <person name="Pursley I."/>
            <person name="Horton D.L."/>
            <person name="Alikhan N.F."/>
            <person name="Baker D."/>
            <person name="Gharbi K."/>
            <person name="Hall N."/>
            <person name="Watson M."/>
            <person name="Adriaenssens E.M."/>
            <person name="Foster-Nyarko E."/>
            <person name="Jarju S."/>
            <person name="Secka A."/>
            <person name="Antonio M."/>
            <person name="Oren A."/>
            <person name="Chaudhuri R.R."/>
            <person name="La Ragione R."/>
            <person name="Hildebrand F."/>
            <person name="Pallen M.J."/>
        </authorList>
    </citation>
    <scope>NUCLEOTIDE SEQUENCE</scope>
    <source>
        <strain evidence="3">1719</strain>
    </source>
</reference>